<dbReference type="Pfam" id="PF00858">
    <property type="entry name" value="ASC"/>
    <property type="match status" value="1"/>
</dbReference>
<dbReference type="VEuPathDB" id="VectorBase:AAEL006613"/>
<dbReference type="PANTHER" id="PTHR11690">
    <property type="entry name" value="AMILORIDE-SENSITIVE SODIUM CHANNEL-RELATED"/>
    <property type="match status" value="1"/>
</dbReference>
<evidence type="ECO:0000256" key="5">
    <source>
        <dbReference type="ARBA" id="ARBA00022692"/>
    </source>
</evidence>
<keyword evidence="3 12" id="KW-0813">Transport</keyword>
<keyword evidence="9 13" id="KW-0472">Membrane</keyword>
<evidence type="ECO:0000313" key="15">
    <source>
        <dbReference type="Proteomes" id="UP000682892"/>
    </source>
</evidence>
<reference evidence="14" key="1">
    <citation type="submission" date="2005-10" db="EMBL/GenBank/DDBJ databases">
        <authorList>
            <person name="Loftus B.J."/>
            <person name="Nene V.M."/>
            <person name="Hannick L.I."/>
            <person name="Bidwell S."/>
            <person name="Haas B."/>
            <person name="Amedeo P."/>
            <person name="Orvis J."/>
            <person name="Wortman J.R."/>
            <person name="White O.R."/>
            <person name="Salzberg S."/>
            <person name="Shumway M."/>
            <person name="Koo H."/>
            <person name="Zhao Y."/>
            <person name="Holmes M."/>
            <person name="Miller J."/>
            <person name="Schatz M."/>
            <person name="Pop M."/>
            <person name="Pai G."/>
            <person name="Utterback T."/>
            <person name="Rogers Y.-H."/>
            <person name="Kravitz S."/>
            <person name="Fraser C.M."/>
        </authorList>
    </citation>
    <scope>NUCLEOTIDE SEQUENCE</scope>
    <source>
        <strain evidence="14">Liverpool</strain>
    </source>
</reference>
<organism evidence="14 15">
    <name type="scientific">Aedes aegypti</name>
    <name type="common">Yellowfever mosquito</name>
    <name type="synonym">Culex aegypti</name>
    <dbReference type="NCBI Taxonomy" id="7159"/>
    <lineage>
        <taxon>Eukaryota</taxon>
        <taxon>Metazoa</taxon>
        <taxon>Ecdysozoa</taxon>
        <taxon>Arthropoda</taxon>
        <taxon>Hexapoda</taxon>
        <taxon>Insecta</taxon>
        <taxon>Pterygota</taxon>
        <taxon>Neoptera</taxon>
        <taxon>Endopterygota</taxon>
        <taxon>Diptera</taxon>
        <taxon>Nematocera</taxon>
        <taxon>Culicoidea</taxon>
        <taxon>Culicidae</taxon>
        <taxon>Culicinae</taxon>
        <taxon>Aedini</taxon>
        <taxon>Aedes</taxon>
        <taxon>Stegomyia</taxon>
    </lineage>
</organism>
<protein>
    <submittedName>
        <fullName evidence="14">AAEL012795-PA</fullName>
    </submittedName>
</protein>
<evidence type="ECO:0000256" key="4">
    <source>
        <dbReference type="ARBA" id="ARBA00022461"/>
    </source>
</evidence>
<sequence>MLTFCRVYWLSIFASMLYLFVRSCRILLQSFLFNNLSFTIDTAYLHWNTTFPTVSVCQILNDETMADLLEREIGPIRDYKLDNVMSDIAFYGGTCYSCEYCTTEQLDCPTNLSLITEVYRLGCTSLLSDCSWQGRSFDCCQFFHPLQTEFGTCFSINSQNSKPKAAAKLINNRYTGPGALRFKVKEDLQVYLHDEHSVPYAFVDRALKETVLWGMQKEIIFKVTELENNDNVHDIAIKRRDCRFPWEFPEQSLQLYNSYSFSSCAVECSIQTQIILCNCTHHLMPRASKQLKICDYKGLSCLTEKSGHDCPNQYLYFQLTAELAKQRKLCPCLSSCVEPEYSIVYSSDSELESGDDLVTIRMLSLPDMRFLRNTVKTEMDLFIALGGLIGLFFGISLLTII</sequence>
<evidence type="ECO:0000256" key="8">
    <source>
        <dbReference type="ARBA" id="ARBA00023065"/>
    </source>
</evidence>
<dbReference type="GO" id="GO:0005886">
    <property type="term" value="C:plasma membrane"/>
    <property type="evidence" value="ECO:0007669"/>
    <property type="project" value="TreeGrafter"/>
</dbReference>
<comment type="similarity">
    <text evidence="2 12">Belongs to the amiloride-sensitive sodium channel (TC 1.A.6) family.</text>
</comment>
<evidence type="ECO:0000256" key="9">
    <source>
        <dbReference type="ARBA" id="ARBA00023136"/>
    </source>
</evidence>
<reference evidence="14" key="2">
    <citation type="journal article" date="2007" name="Science">
        <title>Genome sequence of Aedes aegypti, a major arbovirus vector.</title>
        <authorList>
            <person name="Nene V."/>
            <person name="Wortman J.R."/>
            <person name="Lawson D."/>
            <person name="Haas B."/>
            <person name="Kodira C."/>
            <person name="Tu Z.J."/>
            <person name="Loftus B."/>
            <person name="Xi Z."/>
            <person name="Megy K."/>
            <person name="Grabherr M."/>
            <person name="Ren Q."/>
            <person name="Zdobnov E.M."/>
            <person name="Lobo N.F."/>
            <person name="Campbell K.S."/>
            <person name="Brown S.E."/>
            <person name="Bonaldo M.F."/>
            <person name="Zhu J."/>
            <person name="Sinkins S.P."/>
            <person name="Hogenkamp D.G."/>
            <person name="Amedeo P."/>
            <person name="Arensburger P."/>
            <person name="Atkinson P.W."/>
            <person name="Bidwell S."/>
            <person name="Biedler J."/>
            <person name="Birney E."/>
            <person name="Bruggner R.V."/>
            <person name="Costas J."/>
            <person name="Coy M.R."/>
            <person name="Crabtree J."/>
            <person name="Crawford M."/>
            <person name="Debruyn B."/>
            <person name="Decaprio D."/>
            <person name="Eiglmeier K."/>
            <person name="Eisenstadt E."/>
            <person name="El-Dorry H."/>
            <person name="Gelbart W.M."/>
            <person name="Gomes S.L."/>
            <person name="Hammond M."/>
            <person name="Hannick L.I."/>
            <person name="Hogan J.R."/>
            <person name="Holmes M.H."/>
            <person name="Jaffe D."/>
            <person name="Johnston J.S."/>
            <person name="Kennedy R.C."/>
            <person name="Koo H."/>
            <person name="Kravitz S."/>
            <person name="Kriventseva E.V."/>
            <person name="Kulp D."/>
            <person name="Labutti K."/>
            <person name="Lee E."/>
            <person name="Li S."/>
            <person name="Lovin D.D."/>
            <person name="Mao C."/>
            <person name="Mauceli E."/>
            <person name="Menck C.F."/>
            <person name="Miller J.R."/>
            <person name="Montgomery P."/>
            <person name="Mori A."/>
            <person name="Nascimento A.L."/>
            <person name="Naveira H.F."/>
            <person name="Nusbaum C."/>
            <person name="O'leary S."/>
            <person name="Orvis J."/>
            <person name="Pertea M."/>
            <person name="Quesneville H."/>
            <person name="Reidenbach K.R."/>
            <person name="Rogers Y.H."/>
            <person name="Roth C.W."/>
            <person name="Schneider J.R."/>
            <person name="Schatz M."/>
            <person name="Shumway M."/>
            <person name="Stanke M."/>
            <person name="Stinson E.O."/>
            <person name="Tubio J.M."/>
            <person name="Vanzee J.P."/>
            <person name="Verjovski-Almeida S."/>
            <person name="Werner D."/>
            <person name="White O."/>
            <person name="Wyder S."/>
            <person name="Zeng Q."/>
            <person name="Zhao Q."/>
            <person name="Zhao Y."/>
            <person name="Hill C.A."/>
            <person name="Raikhel A.S."/>
            <person name="Soares M.B."/>
            <person name="Knudson D.L."/>
            <person name="Lee N.H."/>
            <person name="Galagan J."/>
            <person name="Salzberg S.L."/>
            <person name="Paulsen I.T."/>
            <person name="Dimopoulos G."/>
            <person name="Collins F.H."/>
            <person name="Birren B."/>
            <person name="Fraser-Liggett C.M."/>
            <person name="Severson D.W."/>
        </authorList>
    </citation>
    <scope>NUCLEOTIDE SEQUENCE [LARGE SCALE GENOMIC DNA]</scope>
    <source>
        <strain evidence="14">Liverpool</strain>
    </source>
</reference>
<evidence type="ECO:0000256" key="11">
    <source>
        <dbReference type="ARBA" id="ARBA00023303"/>
    </source>
</evidence>
<dbReference type="PANTHER" id="PTHR11690:SF184">
    <property type="entry name" value="PICKPOCKET 31"/>
    <property type="match status" value="1"/>
</dbReference>
<dbReference type="PhylomeDB" id="Q16L20"/>
<keyword evidence="6 13" id="KW-1133">Transmembrane helix</keyword>
<dbReference type="eggNOG" id="KOG4294">
    <property type="taxonomic scope" value="Eukaryota"/>
</dbReference>
<evidence type="ECO:0000256" key="2">
    <source>
        <dbReference type="ARBA" id="ARBA00007193"/>
    </source>
</evidence>
<dbReference type="GO" id="GO:0015280">
    <property type="term" value="F:ligand-gated sodium channel activity"/>
    <property type="evidence" value="ECO:0007669"/>
    <property type="project" value="TreeGrafter"/>
</dbReference>
<evidence type="ECO:0000256" key="7">
    <source>
        <dbReference type="ARBA" id="ARBA00023053"/>
    </source>
</evidence>
<dbReference type="AlphaFoldDB" id="Q16L20"/>
<evidence type="ECO:0000256" key="1">
    <source>
        <dbReference type="ARBA" id="ARBA00004141"/>
    </source>
</evidence>
<keyword evidence="5 12" id="KW-0812">Transmembrane</keyword>
<evidence type="ECO:0000256" key="13">
    <source>
        <dbReference type="SAM" id="Phobius"/>
    </source>
</evidence>
<keyword evidence="4 12" id="KW-0894">Sodium channel</keyword>
<dbReference type="EMBL" id="CH477926">
    <property type="protein sequence ID" value="EAT35009.1"/>
    <property type="molecule type" value="Genomic_DNA"/>
</dbReference>
<evidence type="ECO:0000256" key="6">
    <source>
        <dbReference type="ARBA" id="ARBA00022989"/>
    </source>
</evidence>
<dbReference type="Proteomes" id="UP000682892">
    <property type="component" value="Unassembled WGS sequence"/>
</dbReference>
<feature type="non-terminal residue" evidence="14">
    <location>
        <position position="401"/>
    </location>
</feature>
<dbReference type="PRINTS" id="PR01078">
    <property type="entry name" value="AMINACHANNEL"/>
</dbReference>
<proteinExistence type="inferred from homology"/>
<keyword evidence="10 12" id="KW-0739">Sodium transport</keyword>
<keyword evidence="11 12" id="KW-0407">Ion channel</keyword>
<comment type="subcellular location">
    <subcellularLocation>
        <location evidence="1">Membrane</location>
        <topology evidence="1">Multi-pass membrane protein</topology>
    </subcellularLocation>
</comment>
<dbReference type="InterPro" id="IPR001873">
    <property type="entry name" value="ENaC"/>
</dbReference>
<evidence type="ECO:0000256" key="12">
    <source>
        <dbReference type="RuleBase" id="RU000679"/>
    </source>
</evidence>
<dbReference type="Gene3D" id="2.60.470.10">
    <property type="entry name" value="Acid-sensing ion channels like domains"/>
    <property type="match status" value="1"/>
</dbReference>
<keyword evidence="8 12" id="KW-0406">Ion transport</keyword>
<evidence type="ECO:0000256" key="10">
    <source>
        <dbReference type="ARBA" id="ARBA00023201"/>
    </source>
</evidence>
<reference evidence="14" key="3">
    <citation type="submission" date="2012-09" db="EMBL/GenBank/DDBJ databases">
        <authorList>
            <consortium name="VectorBase"/>
        </authorList>
    </citation>
    <scope>NUCLEOTIDE SEQUENCE</scope>
    <source>
        <strain evidence="14">Liverpool</strain>
    </source>
</reference>
<dbReference type="OMA" id="ETVLWGM"/>
<feature type="transmembrane region" description="Helical" evidence="13">
    <location>
        <begin position="381"/>
        <end position="400"/>
    </location>
</feature>
<feature type="transmembrane region" description="Helical" evidence="13">
    <location>
        <begin position="6"/>
        <end position="28"/>
    </location>
</feature>
<name>Q16L20_AEDAE</name>
<evidence type="ECO:0000256" key="3">
    <source>
        <dbReference type="ARBA" id="ARBA00022448"/>
    </source>
</evidence>
<dbReference type="PaxDb" id="7159-AAEL012795-PA"/>
<gene>
    <name evidence="14" type="ORF">AaeL_AAEL012795</name>
</gene>
<keyword evidence="7" id="KW-0915">Sodium</keyword>
<accession>Q16L20</accession>
<evidence type="ECO:0000313" key="14">
    <source>
        <dbReference type="EMBL" id="EAT35009.1"/>
    </source>
</evidence>